<dbReference type="PANTHER" id="PTHR13318">
    <property type="entry name" value="PARTNER OF PAIRED, ISOFORM B-RELATED"/>
    <property type="match status" value="1"/>
</dbReference>
<name>A0ABR0XX84_REHGL</name>
<feature type="domain" description="COI1 F-box" evidence="1">
    <location>
        <begin position="4"/>
        <end position="42"/>
    </location>
</feature>
<comment type="caution">
    <text evidence="3">The sequence shown here is derived from an EMBL/GenBank/DDBJ whole genome shotgun (WGS) entry which is preliminary data.</text>
</comment>
<sequence length="369" mass="41516">MMERLSDDLLGLILDKFDDPNDRKSFSQVCKDWFRVEGLHRSTLQVLEPDLIPNFLPRFPNILNFQSSVPIRDSLFEFIASTCPRIQVLNLNYKETGDHPYENDYGEVDGMKDIDDLGISAIARGCRDLREVLLRRRTGIWDRGVASLVKFAGNLRNLDLGFCTGVSDDGLESIGGLKYLEVLNLQGCWRITDKGLGFLAKGSLCKKLRILNLANMEITDCGLIYLKEMSCLEELNLAECHMVTDISIEMVVATFSTLKKLILSWMFDVSDVAVSALARGCKNLEVLDLSGCGTVSATGICAFSSHGSLKELVWTKWNFAITGHDLEHLVFGCSTLERIVLHKNVRVRIPMEVQERILMRNCVLEWVDG</sequence>
<evidence type="ECO:0000259" key="1">
    <source>
        <dbReference type="Pfam" id="PF18511"/>
    </source>
</evidence>
<gene>
    <name evidence="3" type="ORF">DH2020_000459</name>
</gene>
<evidence type="ECO:0000313" key="3">
    <source>
        <dbReference type="EMBL" id="KAK6163595.1"/>
    </source>
</evidence>
<dbReference type="InterPro" id="IPR057207">
    <property type="entry name" value="FBXL15_LRR"/>
</dbReference>
<evidence type="ECO:0000259" key="2">
    <source>
        <dbReference type="Pfam" id="PF25372"/>
    </source>
</evidence>
<dbReference type="PANTHER" id="PTHR13318:SF223">
    <property type="entry name" value="RNI-LIKE SUPERFAMILY PROTEIN"/>
    <property type="match status" value="1"/>
</dbReference>
<organism evidence="3 4">
    <name type="scientific">Rehmannia glutinosa</name>
    <name type="common">Chinese foxglove</name>
    <dbReference type="NCBI Taxonomy" id="99300"/>
    <lineage>
        <taxon>Eukaryota</taxon>
        <taxon>Viridiplantae</taxon>
        <taxon>Streptophyta</taxon>
        <taxon>Embryophyta</taxon>
        <taxon>Tracheophyta</taxon>
        <taxon>Spermatophyta</taxon>
        <taxon>Magnoliopsida</taxon>
        <taxon>eudicotyledons</taxon>
        <taxon>Gunneridae</taxon>
        <taxon>Pentapetalae</taxon>
        <taxon>asterids</taxon>
        <taxon>lamiids</taxon>
        <taxon>Lamiales</taxon>
        <taxon>Orobanchaceae</taxon>
        <taxon>Rehmannieae</taxon>
        <taxon>Rehmannia</taxon>
    </lineage>
</organism>
<proteinExistence type="predicted"/>
<dbReference type="InterPro" id="IPR032675">
    <property type="entry name" value="LRR_dom_sf"/>
</dbReference>
<dbReference type="InterPro" id="IPR041567">
    <property type="entry name" value="COI1_F-box"/>
</dbReference>
<reference evidence="3 4" key="1">
    <citation type="journal article" date="2021" name="Comput. Struct. Biotechnol. J.">
        <title>De novo genome assembly of the potent medicinal plant Rehmannia glutinosa using nanopore technology.</title>
        <authorList>
            <person name="Ma L."/>
            <person name="Dong C."/>
            <person name="Song C."/>
            <person name="Wang X."/>
            <person name="Zheng X."/>
            <person name="Niu Y."/>
            <person name="Chen S."/>
            <person name="Feng W."/>
        </authorList>
    </citation>
    <scope>NUCLEOTIDE SEQUENCE [LARGE SCALE GENOMIC DNA]</scope>
    <source>
        <strain evidence="3">DH-2019</strain>
    </source>
</reference>
<feature type="domain" description="F-box/LRR-repeat protein 15-like leucin rich repeat" evidence="2">
    <location>
        <begin position="110"/>
        <end position="304"/>
    </location>
</feature>
<dbReference type="Pfam" id="PF18511">
    <property type="entry name" value="F-box_5"/>
    <property type="match status" value="1"/>
</dbReference>
<dbReference type="EMBL" id="JABTTQ020000001">
    <property type="protein sequence ID" value="KAK6163595.1"/>
    <property type="molecule type" value="Genomic_DNA"/>
</dbReference>
<dbReference type="CDD" id="cd22159">
    <property type="entry name" value="F-box_AtTIR1-like"/>
    <property type="match status" value="1"/>
</dbReference>
<dbReference type="Proteomes" id="UP001318860">
    <property type="component" value="Unassembled WGS sequence"/>
</dbReference>
<protein>
    <recommendedName>
        <fullName evidence="5">COI1 F-box domain-containing protein</fullName>
    </recommendedName>
</protein>
<accession>A0ABR0XX84</accession>
<evidence type="ECO:0008006" key="5">
    <source>
        <dbReference type="Google" id="ProtNLM"/>
    </source>
</evidence>
<dbReference type="SUPFAM" id="SSF52047">
    <property type="entry name" value="RNI-like"/>
    <property type="match status" value="1"/>
</dbReference>
<dbReference type="InterPro" id="IPR006553">
    <property type="entry name" value="Leu-rich_rpt_Cys-con_subtyp"/>
</dbReference>
<keyword evidence="4" id="KW-1185">Reference proteome</keyword>
<dbReference type="Gene3D" id="1.20.1280.50">
    <property type="match status" value="1"/>
</dbReference>
<dbReference type="SMART" id="SM00367">
    <property type="entry name" value="LRR_CC"/>
    <property type="match status" value="7"/>
</dbReference>
<dbReference type="Gene3D" id="3.80.10.10">
    <property type="entry name" value="Ribonuclease Inhibitor"/>
    <property type="match status" value="3"/>
</dbReference>
<evidence type="ECO:0000313" key="4">
    <source>
        <dbReference type="Proteomes" id="UP001318860"/>
    </source>
</evidence>
<dbReference type="Pfam" id="PF25372">
    <property type="entry name" value="DUF7885"/>
    <property type="match status" value="1"/>
</dbReference>